<dbReference type="AlphaFoldDB" id="A0A2B7Y8P9"/>
<reference evidence="3 4" key="1">
    <citation type="submission" date="2017-10" db="EMBL/GenBank/DDBJ databases">
        <title>Comparative genomics in systemic dimorphic fungi from Ajellomycetaceae.</title>
        <authorList>
            <person name="Munoz J.F."/>
            <person name="Mcewen J.G."/>
            <person name="Clay O.K."/>
            <person name="Cuomo C.A."/>
        </authorList>
    </citation>
    <scope>NUCLEOTIDE SEQUENCE [LARGE SCALE GENOMIC DNA]</scope>
    <source>
        <strain evidence="3 4">UAMH7299</strain>
    </source>
</reference>
<sequence>MAVHEDDLLRPQIFDARSGSPGRKSELSFSENPLIRRRSGQSGAGSPTRSEDNRSITWQDGGPTDNRPGSAVRRGTSRKTGPPTPTLSPRSNARTVPAWVRSAEEIDHPSLLPPLLPAEPRNVRVAQHLFAPHEKQGETLNYGSRDIERESRWKTFARSTAHPPPPFLQEKLVTPEWLNEHLGDYSEPWQGDMNDGDLESGTQSARRRKMWWQRLEYRILRSPIVPLIIRLTVFVFSMIALALGGSIKYLAKKYNHPMGPSAEMAIIVDAVALVYLVYITYDEYTGKPLGLRPAAAKMRLIFLDLFFIVFDSANLSLAFESLSDVRSACTFGEADQELAGTNDDICVRQKALASVLLIALVAWLMTFAISVLRLVERVKAK</sequence>
<dbReference type="PANTHER" id="PTHR36819">
    <property type="entry name" value="REGULATOR OF PHOSPHOLIPASE D SRF1"/>
    <property type="match status" value="1"/>
</dbReference>
<proteinExistence type="predicted"/>
<evidence type="ECO:0008006" key="5">
    <source>
        <dbReference type="Google" id="ProtNLM"/>
    </source>
</evidence>
<gene>
    <name evidence="3" type="ORF">AJ80_04758</name>
</gene>
<evidence type="ECO:0000313" key="4">
    <source>
        <dbReference type="Proteomes" id="UP000224634"/>
    </source>
</evidence>
<dbReference type="EMBL" id="PDNA01000063">
    <property type="protein sequence ID" value="PGH17580.1"/>
    <property type="molecule type" value="Genomic_DNA"/>
</dbReference>
<dbReference type="GO" id="GO:0000324">
    <property type="term" value="C:fungal-type vacuole"/>
    <property type="evidence" value="ECO:0007669"/>
    <property type="project" value="TreeGrafter"/>
</dbReference>
<feature type="transmembrane region" description="Helical" evidence="2">
    <location>
        <begin position="351"/>
        <end position="375"/>
    </location>
</feature>
<dbReference type="OrthoDB" id="2589563at2759"/>
<accession>A0A2B7Y8P9</accession>
<feature type="transmembrane region" description="Helical" evidence="2">
    <location>
        <begin position="264"/>
        <end position="281"/>
    </location>
</feature>
<dbReference type="InterPro" id="IPR037737">
    <property type="entry name" value="Srf1"/>
</dbReference>
<feature type="region of interest" description="Disordered" evidence="1">
    <location>
        <begin position="1"/>
        <end position="96"/>
    </location>
</feature>
<keyword evidence="2" id="KW-0472">Membrane</keyword>
<dbReference type="PANTHER" id="PTHR36819:SF1">
    <property type="entry name" value="REGULATOR OF PHOSPHOLIPASE D SRF1"/>
    <property type="match status" value="1"/>
</dbReference>
<organism evidence="3 4">
    <name type="scientific">Polytolypa hystricis (strain UAMH7299)</name>
    <dbReference type="NCBI Taxonomy" id="1447883"/>
    <lineage>
        <taxon>Eukaryota</taxon>
        <taxon>Fungi</taxon>
        <taxon>Dikarya</taxon>
        <taxon>Ascomycota</taxon>
        <taxon>Pezizomycotina</taxon>
        <taxon>Eurotiomycetes</taxon>
        <taxon>Eurotiomycetidae</taxon>
        <taxon>Onygenales</taxon>
        <taxon>Onygenales incertae sedis</taxon>
        <taxon>Polytolypa</taxon>
    </lineage>
</organism>
<name>A0A2B7Y8P9_POLH7</name>
<evidence type="ECO:0000256" key="2">
    <source>
        <dbReference type="SAM" id="Phobius"/>
    </source>
</evidence>
<keyword evidence="4" id="KW-1185">Reference proteome</keyword>
<keyword evidence="2" id="KW-0812">Transmembrane</keyword>
<protein>
    <recommendedName>
        <fullName evidence="5">Regulator of phospholipase D SRF1</fullName>
    </recommendedName>
</protein>
<dbReference type="GO" id="GO:0071944">
    <property type="term" value="C:cell periphery"/>
    <property type="evidence" value="ECO:0007669"/>
    <property type="project" value="TreeGrafter"/>
</dbReference>
<evidence type="ECO:0000256" key="1">
    <source>
        <dbReference type="SAM" id="MobiDB-lite"/>
    </source>
</evidence>
<feature type="transmembrane region" description="Helical" evidence="2">
    <location>
        <begin position="301"/>
        <end position="319"/>
    </location>
</feature>
<keyword evidence="2" id="KW-1133">Transmembrane helix</keyword>
<evidence type="ECO:0000313" key="3">
    <source>
        <dbReference type="EMBL" id="PGH17580.1"/>
    </source>
</evidence>
<feature type="transmembrane region" description="Helical" evidence="2">
    <location>
        <begin position="224"/>
        <end position="244"/>
    </location>
</feature>
<dbReference type="Proteomes" id="UP000224634">
    <property type="component" value="Unassembled WGS sequence"/>
</dbReference>
<comment type="caution">
    <text evidence="3">The sequence shown here is derived from an EMBL/GenBank/DDBJ whole genome shotgun (WGS) entry which is preliminary data.</text>
</comment>